<accession>A0A1G7SUG1</accession>
<dbReference type="InterPro" id="IPR032710">
    <property type="entry name" value="NTF2-like_dom_sf"/>
</dbReference>
<dbReference type="AlphaFoldDB" id="A0A1G7SUG1"/>
<feature type="domain" description="SnoaL-like" evidence="2">
    <location>
        <begin position="19"/>
        <end position="150"/>
    </location>
</feature>
<gene>
    <name evidence="3" type="ORF">SAMN05660324_2175</name>
</gene>
<dbReference type="CDD" id="cd00531">
    <property type="entry name" value="NTF2_like"/>
    <property type="match status" value="1"/>
</dbReference>
<dbReference type="Gene3D" id="3.10.450.50">
    <property type="match status" value="1"/>
</dbReference>
<dbReference type="RefSeq" id="WP_091062341.1">
    <property type="nucleotide sequence ID" value="NZ_FNCF01000003.1"/>
</dbReference>
<dbReference type="Proteomes" id="UP000198863">
    <property type="component" value="Unassembled WGS sequence"/>
</dbReference>
<dbReference type="OrthoDB" id="4941530at2"/>
<dbReference type="SUPFAM" id="SSF54427">
    <property type="entry name" value="NTF2-like"/>
    <property type="match status" value="1"/>
</dbReference>
<organism evidence="3 4">
    <name type="scientific">Klenkia brasiliensis</name>
    <dbReference type="NCBI Taxonomy" id="333142"/>
    <lineage>
        <taxon>Bacteria</taxon>
        <taxon>Bacillati</taxon>
        <taxon>Actinomycetota</taxon>
        <taxon>Actinomycetes</taxon>
        <taxon>Geodermatophilales</taxon>
        <taxon>Geodermatophilaceae</taxon>
        <taxon>Klenkia</taxon>
    </lineage>
</organism>
<sequence>MSLAVQDVDLAALRRRVDELESRAAVEQVMVAYMAAADRPADKGEHIAALFTEDGAWESVGPHGNPGWRAVGRPALVTKFDRNVDRMPFAAHFLTNGSVQLDPADPDRATGTWMYFQACTYRGAQALWIAGSYANDFRRVEGTWLIAHLRVHNFFTTPFDRGWVEVEHMETP</sequence>
<evidence type="ECO:0000313" key="4">
    <source>
        <dbReference type="Proteomes" id="UP000198863"/>
    </source>
</evidence>
<evidence type="ECO:0000313" key="3">
    <source>
        <dbReference type="EMBL" id="SDG26717.1"/>
    </source>
</evidence>
<keyword evidence="4" id="KW-1185">Reference proteome</keyword>
<keyword evidence="1" id="KW-0175">Coiled coil</keyword>
<proteinExistence type="predicted"/>
<evidence type="ECO:0000256" key="1">
    <source>
        <dbReference type="SAM" id="Coils"/>
    </source>
</evidence>
<protein>
    <submittedName>
        <fullName evidence="3">SnoaL-like domain-containing protein</fullName>
    </submittedName>
</protein>
<feature type="coiled-coil region" evidence="1">
    <location>
        <begin position="3"/>
        <end position="30"/>
    </location>
</feature>
<dbReference type="InterPro" id="IPR037401">
    <property type="entry name" value="SnoaL-like"/>
</dbReference>
<evidence type="ECO:0000259" key="2">
    <source>
        <dbReference type="Pfam" id="PF13577"/>
    </source>
</evidence>
<dbReference type="Pfam" id="PF13577">
    <property type="entry name" value="SnoaL_4"/>
    <property type="match status" value="1"/>
</dbReference>
<name>A0A1G7SUG1_9ACTN</name>
<reference evidence="4" key="1">
    <citation type="submission" date="2016-10" db="EMBL/GenBank/DDBJ databases">
        <authorList>
            <person name="Varghese N."/>
            <person name="Submissions S."/>
        </authorList>
    </citation>
    <scope>NUCLEOTIDE SEQUENCE [LARGE SCALE GENOMIC DNA]</scope>
    <source>
        <strain evidence="4">DSM 44526</strain>
    </source>
</reference>
<dbReference type="EMBL" id="FNCF01000003">
    <property type="protein sequence ID" value="SDG26717.1"/>
    <property type="molecule type" value="Genomic_DNA"/>
</dbReference>